<comment type="caution">
    <text evidence="1">The sequence shown here is derived from an EMBL/GenBank/DDBJ whole genome shotgun (WGS) entry which is preliminary data.</text>
</comment>
<gene>
    <name evidence="1" type="ORF">GCM10010921_18630</name>
</gene>
<accession>A0A917IFN0</accession>
<evidence type="ECO:0000313" key="1">
    <source>
        <dbReference type="EMBL" id="GGH44168.1"/>
    </source>
</evidence>
<keyword evidence="2" id="KW-1185">Reference proteome</keyword>
<evidence type="ECO:0000313" key="2">
    <source>
        <dbReference type="Proteomes" id="UP000657592"/>
    </source>
</evidence>
<dbReference type="AlphaFoldDB" id="A0A917IFN0"/>
<name>A0A917IFN0_9MICO</name>
<proteinExistence type="predicted"/>
<organism evidence="1 2">
    <name type="scientific">Microbacterium album</name>
    <dbReference type="NCBI Taxonomy" id="2053191"/>
    <lineage>
        <taxon>Bacteria</taxon>
        <taxon>Bacillati</taxon>
        <taxon>Actinomycetota</taxon>
        <taxon>Actinomycetes</taxon>
        <taxon>Micrococcales</taxon>
        <taxon>Microbacteriaceae</taxon>
        <taxon>Microbacterium</taxon>
    </lineage>
</organism>
<dbReference type="EMBL" id="BMJY01000007">
    <property type="protein sequence ID" value="GGH44168.1"/>
    <property type="molecule type" value="Genomic_DNA"/>
</dbReference>
<protein>
    <submittedName>
        <fullName evidence="1">Uncharacterized protein</fullName>
    </submittedName>
</protein>
<dbReference type="RefSeq" id="WP_268236530.1">
    <property type="nucleotide sequence ID" value="NZ_BMJY01000007.1"/>
</dbReference>
<reference evidence="1" key="2">
    <citation type="submission" date="2020-09" db="EMBL/GenBank/DDBJ databases">
        <authorList>
            <person name="Sun Q."/>
            <person name="Zhou Y."/>
        </authorList>
    </citation>
    <scope>NUCLEOTIDE SEQUENCE</scope>
    <source>
        <strain evidence="1">CGMCC 1.15794</strain>
    </source>
</reference>
<dbReference type="Proteomes" id="UP000657592">
    <property type="component" value="Unassembled WGS sequence"/>
</dbReference>
<reference evidence="1" key="1">
    <citation type="journal article" date="2014" name="Int. J. Syst. Evol. Microbiol.">
        <title>Complete genome sequence of Corynebacterium casei LMG S-19264T (=DSM 44701T), isolated from a smear-ripened cheese.</title>
        <authorList>
            <consortium name="US DOE Joint Genome Institute (JGI-PGF)"/>
            <person name="Walter F."/>
            <person name="Albersmeier A."/>
            <person name="Kalinowski J."/>
            <person name="Ruckert C."/>
        </authorList>
    </citation>
    <scope>NUCLEOTIDE SEQUENCE</scope>
    <source>
        <strain evidence="1">CGMCC 1.15794</strain>
    </source>
</reference>
<sequence length="44" mass="4923">MTTVIALVLLGLPTLVLVAATLRELARDGYRAVETDWQRLPDRD</sequence>